<dbReference type="EMBL" id="JAACJN010000469">
    <property type="protein sequence ID" value="KAF5343160.1"/>
    <property type="molecule type" value="Genomic_DNA"/>
</dbReference>
<dbReference type="InterPro" id="IPR001338">
    <property type="entry name" value="Class_I_Hydrophobin"/>
</dbReference>
<evidence type="ECO:0000256" key="2">
    <source>
        <dbReference type="ARBA" id="ARBA00010446"/>
    </source>
</evidence>
<keyword evidence="7" id="KW-0732">Signal</keyword>
<accession>A0A8H5CK08</accession>
<reference evidence="8 9" key="1">
    <citation type="journal article" date="2020" name="ISME J.">
        <title>Uncovering the hidden diversity of litter-decomposition mechanisms in mushroom-forming fungi.</title>
        <authorList>
            <person name="Floudas D."/>
            <person name="Bentzer J."/>
            <person name="Ahren D."/>
            <person name="Johansson T."/>
            <person name="Persson P."/>
            <person name="Tunlid A."/>
        </authorList>
    </citation>
    <scope>NUCLEOTIDE SEQUENCE [LARGE SCALE GENOMIC DNA]</scope>
    <source>
        <strain evidence="8 9">CBS 406.79</strain>
    </source>
</reference>
<proteinExistence type="inferred from homology"/>
<dbReference type="SMART" id="SM00075">
    <property type="entry name" value="HYDRO"/>
    <property type="match status" value="1"/>
</dbReference>
<dbReference type="Proteomes" id="UP000518752">
    <property type="component" value="Unassembled WGS sequence"/>
</dbReference>
<gene>
    <name evidence="8" type="ORF">D9757_014199</name>
</gene>
<keyword evidence="4 7" id="KW-0964">Secreted</keyword>
<keyword evidence="5 7" id="KW-1015">Disulfide bond</keyword>
<dbReference type="GO" id="GO:0005199">
    <property type="term" value="F:structural constituent of cell wall"/>
    <property type="evidence" value="ECO:0007669"/>
    <property type="project" value="InterPro"/>
</dbReference>
<evidence type="ECO:0000256" key="7">
    <source>
        <dbReference type="RuleBase" id="RU365009"/>
    </source>
</evidence>
<comment type="caution">
    <text evidence="8">The sequence shown here is derived from an EMBL/GenBank/DDBJ whole genome shotgun (WGS) entry which is preliminary data.</text>
</comment>
<dbReference type="CDD" id="cd23507">
    <property type="entry name" value="hydrophobin_I"/>
    <property type="match status" value="1"/>
</dbReference>
<evidence type="ECO:0000256" key="3">
    <source>
        <dbReference type="ARBA" id="ARBA00022512"/>
    </source>
</evidence>
<protein>
    <recommendedName>
        <fullName evidence="7">Hydrophobin</fullName>
    </recommendedName>
</protein>
<feature type="chain" id="PRO_5034384198" description="Hydrophobin" evidence="7">
    <location>
        <begin position="19"/>
        <end position="104"/>
    </location>
</feature>
<sequence length="104" mass="10335">MQFKAAFVTAAIASLAAASPTPRDTCSTGPIQCCNTVMSENNPVIGLLSGLLGIVLPNLGLNVGLQCSPISLLGLGGGACSAQAVCCEDNSSSLISIGCLPIQL</sequence>
<comment type="similarity">
    <text evidence="2 7">Belongs to the fungal hydrophobin family.</text>
</comment>
<comment type="subunit">
    <text evidence="6">Self-assembles to form functional amyloid fibrils called rodlets. Self-assembly into fibrillar rodlets occurs spontaneously at hydrophobic:hydrophilic interfaces and the rodlets further associate laterally to form amphipathic monolayers.</text>
</comment>
<evidence type="ECO:0000313" key="8">
    <source>
        <dbReference type="EMBL" id="KAF5343160.1"/>
    </source>
</evidence>
<name>A0A8H5CK08_9AGAR</name>
<evidence type="ECO:0000313" key="9">
    <source>
        <dbReference type="Proteomes" id="UP000518752"/>
    </source>
</evidence>
<feature type="signal peptide" evidence="7">
    <location>
        <begin position="1"/>
        <end position="18"/>
    </location>
</feature>
<organism evidence="8 9">
    <name type="scientific">Collybiopsis confluens</name>
    <dbReference type="NCBI Taxonomy" id="2823264"/>
    <lineage>
        <taxon>Eukaryota</taxon>
        <taxon>Fungi</taxon>
        <taxon>Dikarya</taxon>
        <taxon>Basidiomycota</taxon>
        <taxon>Agaricomycotina</taxon>
        <taxon>Agaricomycetes</taxon>
        <taxon>Agaricomycetidae</taxon>
        <taxon>Agaricales</taxon>
        <taxon>Marasmiineae</taxon>
        <taxon>Omphalotaceae</taxon>
        <taxon>Collybiopsis</taxon>
    </lineage>
</organism>
<keyword evidence="3 7" id="KW-0134">Cell wall</keyword>
<evidence type="ECO:0000256" key="6">
    <source>
        <dbReference type="ARBA" id="ARBA00093546"/>
    </source>
</evidence>
<dbReference type="GO" id="GO:0009277">
    <property type="term" value="C:fungal-type cell wall"/>
    <property type="evidence" value="ECO:0007669"/>
    <property type="project" value="InterPro"/>
</dbReference>
<dbReference type="Pfam" id="PF01185">
    <property type="entry name" value="Hydrophobin"/>
    <property type="match status" value="1"/>
</dbReference>
<comment type="subcellular location">
    <subcellularLocation>
        <location evidence="1 7">Secreted</location>
        <location evidence="1 7">Cell wall</location>
    </subcellularLocation>
</comment>
<evidence type="ECO:0000256" key="5">
    <source>
        <dbReference type="ARBA" id="ARBA00023157"/>
    </source>
</evidence>
<keyword evidence="9" id="KW-1185">Reference proteome</keyword>
<evidence type="ECO:0000256" key="1">
    <source>
        <dbReference type="ARBA" id="ARBA00004191"/>
    </source>
</evidence>
<evidence type="ECO:0000256" key="4">
    <source>
        <dbReference type="ARBA" id="ARBA00022525"/>
    </source>
</evidence>
<dbReference type="AlphaFoldDB" id="A0A8H5CK08"/>